<evidence type="ECO:0000259" key="5">
    <source>
        <dbReference type="PROSITE" id="PS50893"/>
    </source>
</evidence>
<dbReference type="GO" id="GO:0015833">
    <property type="term" value="P:peptide transport"/>
    <property type="evidence" value="ECO:0007669"/>
    <property type="project" value="InterPro"/>
</dbReference>
<dbReference type="NCBIfam" id="NF007739">
    <property type="entry name" value="PRK10419.1"/>
    <property type="match status" value="2"/>
</dbReference>
<dbReference type="Pfam" id="PF00005">
    <property type="entry name" value="ABC_tran"/>
    <property type="match status" value="2"/>
</dbReference>
<dbReference type="CDD" id="cd03257">
    <property type="entry name" value="ABC_NikE_OppD_transporters"/>
    <property type="match status" value="2"/>
</dbReference>
<dbReference type="RefSeq" id="WP_154770294.1">
    <property type="nucleotide sequence ID" value="NZ_WLYK01000009.1"/>
</dbReference>
<dbReference type="InterPro" id="IPR013563">
    <property type="entry name" value="Oligopep_ABC_C"/>
</dbReference>
<keyword evidence="4 6" id="KW-0067">ATP-binding</keyword>
<dbReference type="InterPro" id="IPR003593">
    <property type="entry name" value="AAA+_ATPase"/>
</dbReference>
<comment type="caution">
    <text evidence="6">The sequence shown here is derived from an EMBL/GenBank/DDBJ whole genome shotgun (WGS) entry which is preliminary data.</text>
</comment>
<organism evidence="6 7">
    <name type="scientific">Nakamurella alba</name>
    <dbReference type="NCBI Taxonomy" id="2665158"/>
    <lineage>
        <taxon>Bacteria</taxon>
        <taxon>Bacillati</taxon>
        <taxon>Actinomycetota</taxon>
        <taxon>Actinomycetes</taxon>
        <taxon>Nakamurellales</taxon>
        <taxon>Nakamurellaceae</taxon>
        <taxon>Nakamurella</taxon>
    </lineage>
</organism>
<keyword evidence="3" id="KW-0547">Nucleotide-binding</keyword>
<dbReference type="InterPro" id="IPR017871">
    <property type="entry name" value="ABC_transporter-like_CS"/>
</dbReference>
<keyword evidence="7" id="KW-1185">Reference proteome</keyword>
<accession>A0A7K1FQ53</accession>
<dbReference type="GO" id="GO:0016887">
    <property type="term" value="F:ATP hydrolysis activity"/>
    <property type="evidence" value="ECO:0007669"/>
    <property type="project" value="InterPro"/>
</dbReference>
<dbReference type="PROSITE" id="PS50893">
    <property type="entry name" value="ABC_TRANSPORTER_2"/>
    <property type="match status" value="2"/>
</dbReference>
<name>A0A7K1FQ53_9ACTN</name>
<dbReference type="InterPro" id="IPR027417">
    <property type="entry name" value="P-loop_NTPase"/>
</dbReference>
<feature type="domain" description="ABC transporter" evidence="5">
    <location>
        <begin position="286"/>
        <end position="534"/>
    </location>
</feature>
<dbReference type="SMART" id="SM00382">
    <property type="entry name" value="AAA"/>
    <property type="match status" value="2"/>
</dbReference>
<dbReference type="PANTHER" id="PTHR43776:SF7">
    <property type="entry name" value="D,D-DIPEPTIDE TRANSPORT ATP-BINDING PROTEIN DDPF-RELATED"/>
    <property type="match status" value="1"/>
</dbReference>
<dbReference type="GO" id="GO:0055085">
    <property type="term" value="P:transmembrane transport"/>
    <property type="evidence" value="ECO:0007669"/>
    <property type="project" value="UniProtKB-ARBA"/>
</dbReference>
<dbReference type="InterPro" id="IPR050319">
    <property type="entry name" value="ABC_transp_ATP-bind"/>
</dbReference>
<reference evidence="6 7" key="1">
    <citation type="submission" date="2019-11" db="EMBL/GenBank/DDBJ databases">
        <authorList>
            <person name="Jiang L.-Q."/>
        </authorList>
    </citation>
    <scope>NUCLEOTIDE SEQUENCE [LARGE SCALE GENOMIC DNA]</scope>
    <source>
        <strain evidence="6 7">YIM 132087</strain>
    </source>
</reference>
<dbReference type="EMBL" id="WLYK01000009">
    <property type="protein sequence ID" value="MTD16278.1"/>
    <property type="molecule type" value="Genomic_DNA"/>
</dbReference>
<dbReference type="InterPro" id="IPR003439">
    <property type="entry name" value="ABC_transporter-like_ATP-bd"/>
</dbReference>
<evidence type="ECO:0000256" key="1">
    <source>
        <dbReference type="ARBA" id="ARBA00005417"/>
    </source>
</evidence>
<dbReference type="PANTHER" id="PTHR43776">
    <property type="entry name" value="TRANSPORT ATP-BINDING PROTEIN"/>
    <property type="match status" value="1"/>
</dbReference>
<sequence>MSTPEAPAPVLTLSHLSVTYGVGAEAFRAVDDVSLTVPAGGAVGIVGETGCGKSTVAHAVLDLLGPAADIDGGILFRGTDLVGVGDRGMRRIRGEKIALVPQAAINGLNPVLRVQDQIAEVLRIRGGLGRSEIRTRVREVFDAVGLPASRLTAFPHELSGGMRQRVGIAMALVGRPDLVVADEPTTALDVVVQAQVLDTIRDLRRELGFALLLISHDLGVIADMCDTVVVMQNGGVVESGPVAQIFDEPRRRYTIALRDADLLSRPQDRPEPPAPAAVPVLELAGVRKEYRTKTGVLAQFVDREQNRLTALQDADLRVERGEIVAVVGESGSGKSTMASIAAGLLPATAGTVRIDGTPIGDLDRTALTARVQMVFQDPFRSLDPRQPVLDAVAEPLRAHGRKGRDGNRAAVVEALTAVGLTPPETYLHRLPHELSGGQRQRVVIARALVQRPDLVIADEPVSMLDVSVRAGVLEVLLRLREEWGVAIVLITHDLRVAEYLSDRVVVIRGGRILETGPTTQVMADPQHEYTRLLLNSVPGGHRVAR</sequence>
<dbReference type="SUPFAM" id="SSF52540">
    <property type="entry name" value="P-loop containing nucleoside triphosphate hydrolases"/>
    <property type="match status" value="2"/>
</dbReference>
<dbReference type="Gene3D" id="3.40.50.300">
    <property type="entry name" value="P-loop containing nucleotide triphosphate hydrolases"/>
    <property type="match status" value="2"/>
</dbReference>
<dbReference type="PROSITE" id="PS00211">
    <property type="entry name" value="ABC_TRANSPORTER_1"/>
    <property type="match status" value="2"/>
</dbReference>
<evidence type="ECO:0000313" key="7">
    <source>
        <dbReference type="Proteomes" id="UP000460221"/>
    </source>
</evidence>
<comment type="similarity">
    <text evidence="1">Belongs to the ABC transporter superfamily.</text>
</comment>
<proteinExistence type="inferred from homology"/>
<gene>
    <name evidence="6" type="ORF">GIS00_20265</name>
</gene>
<dbReference type="Pfam" id="PF08352">
    <property type="entry name" value="oligo_HPY"/>
    <property type="match status" value="1"/>
</dbReference>
<dbReference type="GO" id="GO:0005524">
    <property type="term" value="F:ATP binding"/>
    <property type="evidence" value="ECO:0007669"/>
    <property type="project" value="UniProtKB-KW"/>
</dbReference>
<evidence type="ECO:0000313" key="6">
    <source>
        <dbReference type="EMBL" id="MTD16278.1"/>
    </source>
</evidence>
<dbReference type="Proteomes" id="UP000460221">
    <property type="component" value="Unassembled WGS sequence"/>
</dbReference>
<dbReference type="NCBIfam" id="NF008453">
    <property type="entry name" value="PRK11308.1"/>
    <property type="match status" value="2"/>
</dbReference>
<evidence type="ECO:0000256" key="2">
    <source>
        <dbReference type="ARBA" id="ARBA00022448"/>
    </source>
</evidence>
<protein>
    <submittedName>
        <fullName evidence="6">Dipeptide ABC transporter ATP-binding protein</fullName>
    </submittedName>
</protein>
<keyword evidence="2" id="KW-0813">Transport</keyword>
<evidence type="ECO:0000256" key="4">
    <source>
        <dbReference type="ARBA" id="ARBA00022840"/>
    </source>
</evidence>
<evidence type="ECO:0000256" key="3">
    <source>
        <dbReference type="ARBA" id="ARBA00022741"/>
    </source>
</evidence>
<feature type="domain" description="ABC transporter" evidence="5">
    <location>
        <begin position="11"/>
        <end position="258"/>
    </location>
</feature>
<dbReference type="AlphaFoldDB" id="A0A7K1FQ53"/>